<name>A0A0B2VM17_TOXCA</name>
<dbReference type="Proteomes" id="UP000031036">
    <property type="component" value="Unassembled WGS sequence"/>
</dbReference>
<dbReference type="AlphaFoldDB" id="A0A0B2VM17"/>
<sequence>MPVHHYSCAWSPYMFIDDHRRHTPQLLRSRLAEVNVDTSAEVEQRPTEQVLSPVSSKYIQCCEDSDRFGGNGYEVSELFSGSFNDECNGFVRNDIYLAVGGEY</sequence>
<reference evidence="1 2" key="1">
    <citation type="submission" date="2014-11" db="EMBL/GenBank/DDBJ databases">
        <title>Genetic blueprint of the zoonotic pathogen Toxocara canis.</title>
        <authorList>
            <person name="Zhu X.-Q."/>
            <person name="Korhonen P.K."/>
            <person name="Cai H."/>
            <person name="Young N.D."/>
            <person name="Nejsum P."/>
            <person name="von Samson-Himmelstjerna G."/>
            <person name="Boag P.R."/>
            <person name="Tan P."/>
            <person name="Li Q."/>
            <person name="Min J."/>
            <person name="Yang Y."/>
            <person name="Wang X."/>
            <person name="Fang X."/>
            <person name="Hall R.S."/>
            <person name="Hofmann A."/>
            <person name="Sternberg P.W."/>
            <person name="Jex A.R."/>
            <person name="Gasser R.B."/>
        </authorList>
    </citation>
    <scope>NUCLEOTIDE SEQUENCE [LARGE SCALE GENOMIC DNA]</scope>
    <source>
        <strain evidence="1">PN_DK_2014</strain>
    </source>
</reference>
<evidence type="ECO:0000313" key="1">
    <source>
        <dbReference type="EMBL" id="KHN82482.1"/>
    </source>
</evidence>
<keyword evidence="2" id="KW-1185">Reference proteome</keyword>
<comment type="caution">
    <text evidence="1">The sequence shown here is derived from an EMBL/GenBank/DDBJ whole genome shotgun (WGS) entry which is preliminary data.</text>
</comment>
<protein>
    <submittedName>
        <fullName evidence="1">Uncharacterized protein</fullName>
    </submittedName>
</protein>
<gene>
    <name evidence="1" type="ORF">Tcan_15719</name>
</gene>
<proteinExistence type="predicted"/>
<dbReference type="EMBL" id="JPKZ01001349">
    <property type="protein sequence ID" value="KHN82482.1"/>
    <property type="molecule type" value="Genomic_DNA"/>
</dbReference>
<evidence type="ECO:0000313" key="2">
    <source>
        <dbReference type="Proteomes" id="UP000031036"/>
    </source>
</evidence>
<accession>A0A0B2VM17</accession>
<organism evidence="1 2">
    <name type="scientific">Toxocara canis</name>
    <name type="common">Canine roundworm</name>
    <dbReference type="NCBI Taxonomy" id="6265"/>
    <lineage>
        <taxon>Eukaryota</taxon>
        <taxon>Metazoa</taxon>
        <taxon>Ecdysozoa</taxon>
        <taxon>Nematoda</taxon>
        <taxon>Chromadorea</taxon>
        <taxon>Rhabditida</taxon>
        <taxon>Spirurina</taxon>
        <taxon>Ascaridomorpha</taxon>
        <taxon>Ascaridoidea</taxon>
        <taxon>Toxocaridae</taxon>
        <taxon>Toxocara</taxon>
    </lineage>
</organism>